<sequence length="266" mass="29354">MSNSILSIRNLRVSIQSRDGSLNEITRDVSLELAPHEFVSIVGPSGSGKTTLLRAASGLRPPNGGTVVFNQMPVTEVPKGLAIVFQEYNKSLFPWLSIFKNVAMGARDCSSHERSERVTKALAQVGLSGFETRYPWELSGGMQQRAALARAMVSDPQILMMDEPFASVDALTRNHLEDVVQKLWDSSTFSALMVTHDVGEAVYLSDRVLVLSARPSTVLAEIKIDLERPRSHFETKQSKRFVELAAEVLEKVEEAGRQSVQGKELI</sequence>
<protein>
    <submittedName>
        <fullName evidence="5">Aliphatic sulfonates import ATP-binding protein SsuB</fullName>
        <ecNumber evidence="5">3.6.3.-</ecNumber>
    </submittedName>
</protein>
<dbReference type="GO" id="GO:0005524">
    <property type="term" value="F:ATP binding"/>
    <property type="evidence" value="ECO:0007669"/>
    <property type="project" value="UniProtKB-KW"/>
</dbReference>
<keyword evidence="6" id="KW-1185">Reference proteome</keyword>
<dbReference type="RefSeq" id="WP_200891286.1">
    <property type="nucleotide sequence ID" value="NZ_JXYS01000084.1"/>
</dbReference>
<keyword evidence="5" id="KW-0378">Hydrolase</keyword>
<dbReference type="STRING" id="1280514.AXFE_27550"/>
<dbReference type="PANTHER" id="PTHR42788:SF13">
    <property type="entry name" value="ALIPHATIC SULFONATES IMPORT ATP-BINDING PROTEIN SSUB"/>
    <property type="match status" value="1"/>
</dbReference>
<dbReference type="Gene3D" id="3.40.50.300">
    <property type="entry name" value="P-loop containing nucleotide triphosphate hydrolases"/>
    <property type="match status" value="1"/>
</dbReference>
<dbReference type="InterPro" id="IPR027417">
    <property type="entry name" value="P-loop_NTPase"/>
</dbReference>
<dbReference type="SMART" id="SM00382">
    <property type="entry name" value="AAA"/>
    <property type="match status" value="1"/>
</dbReference>
<dbReference type="EMBL" id="JXYS01000084">
    <property type="protein sequence ID" value="KJF16411.1"/>
    <property type="molecule type" value="Genomic_DNA"/>
</dbReference>
<dbReference type="InterPro" id="IPR003439">
    <property type="entry name" value="ABC_transporter-like_ATP-bd"/>
</dbReference>
<evidence type="ECO:0000256" key="2">
    <source>
        <dbReference type="ARBA" id="ARBA00022741"/>
    </source>
</evidence>
<dbReference type="PROSITE" id="PS50893">
    <property type="entry name" value="ABC_TRANSPORTER_2"/>
    <property type="match status" value="1"/>
</dbReference>
<evidence type="ECO:0000313" key="5">
    <source>
        <dbReference type="EMBL" id="KJF16411.1"/>
    </source>
</evidence>
<dbReference type="EC" id="3.6.3.-" evidence="5"/>
<name>A0A0D8HH74_9ACTN</name>
<reference evidence="5 6" key="1">
    <citation type="submission" date="2015-01" db="EMBL/GenBank/DDBJ databases">
        <title>Draft genome of the acidophilic iron oxidizer Acidithrix ferrooxidans strain Py-F3.</title>
        <authorList>
            <person name="Poehlein A."/>
            <person name="Eisen S."/>
            <person name="Schloemann M."/>
            <person name="Johnson B.D."/>
            <person name="Daniel R."/>
            <person name="Muehling M."/>
        </authorList>
    </citation>
    <scope>NUCLEOTIDE SEQUENCE [LARGE SCALE GENOMIC DNA]</scope>
    <source>
        <strain evidence="5 6">Py-F3</strain>
    </source>
</reference>
<accession>A0A0D8HH74</accession>
<dbReference type="SUPFAM" id="SSF52540">
    <property type="entry name" value="P-loop containing nucleoside triphosphate hydrolases"/>
    <property type="match status" value="1"/>
</dbReference>
<keyword evidence="1" id="KW-0813">Transport</keyword>
<evidence type="ECO:0000256" key="3">
    <source>
        <dbReference type="ARBA" id="ARBA00022840"/>
    </source>
</evidence>
<dbReference type="InterPro" id="IPR050166">
    <property type="entry name" value="ABC_transporter_ATP-bind"/>
</dbReference>
<keyword evidence="2" id="KW-0547">Nucleotide-binding</keyword>
<dbReference type="PROSITE" id="PS00211">
    <property type="entry name" value="ABC_TRANSPORTER_1"/>
    <property type="match status" value="1"/>
</dbReference>
<gene>
    <name evidence="5" type="primary">ssuB</name>
    <name evidence="5" type="ORF">AXFE_27550</name>
</gene>
<keyword evidence="3 5" id="KW-0067">ATP-binding</keyword>
<evidence type="ECO:0000259" key="4">
    <source>
        <dbReference type="PROSITE" id="PS50893"/>
    </source>
</evidence>
<feature type="domain" description="ABC transporter" evidence="4">
    <location>
        <begin position="6"/>
        <end position="238"/>
    </location>
</feature>
<dbReference type="PANTHER" id="PTHR42788">
    <property type="entry name" value="TAURINE IMPORT ATP-BINDING PROTEIN-RELATED"/>
    <property type="match status" value="1"/>
</dbReference>
<evidence type="ECO:0000313" key="6">
    <source>
        <dbReference type="Proteomes" id="UP000032360"/>
    </source>
</evidence>
<dbReference type="Pfam" id="PF00005">
    <property type="entry name" value="ABC_tran"/>
    <property type="match status" value="1"/>
</dbReference>
<dbReference type="Proteomes" id="UP000032360">
    <property type="component" value="Unassembled WGS sequence"/>
</dbReference>
<dbReference type="InterPro" id="IPR003593">
    <property type="entry name" value="AAA+_ATPase"/>
</dbReference>
<organism evidence="5 6">
    <name type="scientific">Acidithrix ferrooxidans</name>
    <dbReference type="NCBI Taxonomy" id="1280514"/>
    <lineage>
        <taxon>Bacteria</taxon>
        <taxon>Bacillati</taxon>
        <taxon>Actinomycetota</taxon>
        <taxon>Acidimicrobiia</taxon>
        <taxon>Acidimicrobiales</taxon>
        <taxon>Acidimicrobiaceae</taxon>
        <taxon>Acidithrix</taxon>
    </lineage>
</organism>
<dbReference type="AlphaFoldDB" id="A0A0D8HH74"/>
<dbReference type="CDD" id="cd03293">
    <property type="entry name" value="ABC_NrtD_SsuB_transporters"/>
    <property type="match status" value="1"/>
</dbReference>
<dbReference type="GO" id="GO:0016887">
    <property type="term" value="F:ATP hydrolysis activity"/>
    <property type="evidence" value="ECO:0007669"/>
    <property type="project" value="InterPro"/>
</dbReference>
<proteinExistence type="predicted"/>
<dbReference type="InterPro" id="IPR017871">
    <property type="entry name" value="ABC_transporter-like_CS"/>
</dbReference>
<evidence type="ECO:0000256" key="1">
    <source>
        <dbReference type="ARBA" id="ARBA00022448"/>
    </source>
</evidence>
<comment type="caution">
    <text evidence="5">The sequence shown here is derived from an EMBL/GenBank/DDBJ whole genome shotgun (WGS) entry which is preliminary data.</text>
</comment>